<dbReference type="Pfam" id="PF00173">
    <property type="entry name" value="Cyt-b5"/>
    <property type="match status" value="1"/>
</dbReference>
<dbReference type="PANTHER" id="PTHR19359">
    <property type="entry name" value="CYTOCHROME B5"/>
    <property type="match status" value="1"/>
</dbReference>
<dbReference type="InterPro" id="IPR036400">
    <property type="entry name" value="Cyt_B5-like_heme/steroid_sf"/>
</dbReference>
<reference evidence="7" key="1">
    <citation type="submission" date="2021-02" db="EMBL/GenBank/DDBJ databases">
        <authorList>
            <person name="Steward A R."/>
        </authorList>
    </citation>
    <scope>NUCLEOTIDE SEQUENCE</scope>
</reference>
<keyword evidence="5" id="KW-0472">Membrane</keyword>
<dbReference type="PRINTS" id="PR00363">
    <property type="entry name" value="CYTOCHROMEB5"/>
</dbReference>
<dbReference type="EMBL" id="CAJOBZ010000072">
    <property type="protein sequence ID" value="CAF4950536.1"/>
    <property type="molecule type" value="Genomic_DNA"/>
</dbReference>
<evidence type="ECO:0000256" key="3">
    <source>
        <dbReference type="ARBA" id="ARBA00023004"/>
    </source>
</evidence>
<keyword evidence="5" id="KW-1133">Transmembrane helix</keyword>
<keyword evidence="5" id="KW-0812">Transmembrane</keyword>
<keyword evidence="8" id="KW-1185">Reference proteome</keyword>
<dbReference type="Gene3D" id="3.10.120.10">
    <property type="entry name" value="Cytochrome b5-like heme/steroid binding domain"/>
    <property type="match status" value="1"/>
</dbReference>
<protein>
    <recommendedName>
        <fullName evidence="6">Cytochrome b5 heme-binding domain-containing protein</fullName>
    </recommendedName>
</protein>
<comment type="similarity">
    <text evidence="4 5">Belongs to the cytochrome b5 family.</text>
</comment>
<evidence type="ECO:0000259" key="6">
    <source>
        <dbReference type="PROSITE" id="PS50255"/>
    </source>
</evidence>
<evidence type="ECO:0000256" key="2">
    <source>
        <dbReference type="ARBA" id="ARBA00022723"/>
    </source>
</evidence>
<accession>A0A821Y0V3</accession>
<dbReference type="InterPro" id="IPR050668">
    <property type="entry name" value="Cytochrome_b5"/>
</dbReference>
<dbReference type="GO" id="GO:0016020">
    <property type="term" value="C:membrane"/>
    <property type="evidence" value="ECO:0007669"/>
    <property type="project" value="TreeGrafter"/>
</dbReference>
<dbReference type="AlphaFoldDB" id="A0A821Y0V3"/>
<keyword evidence="2 5" id="KW-0479">Metal-binding</keyword>
<dbReference type="PROSITE" id="PS50255">
    <property type="entry name" value="CYTOCHROME_B5_2"/>
    <property type="match status" value="1"/>
</dbReference>
<dbReference type="SUPFAM" id="SSF55856">
    <property type="entry name" value="Cytochrome b5-like heme/steroid binding domain"/>
    <property type="match status" value="1"/>
</dbReference>
<dbReference type="InterPro" id="IPR001199">
    <property type="entry name" value="Cyt_B5-like_heme/steroid-bd"/>
</dbReference>
<name>A0A821Y0V3_9NEOP</name>
<dbReference type="SMART" id="SM01117">
    <property type="entry name" value="Cyt-b5"/>
    <property type="match status" value="1"/>
</dbReference>
<comment type="caution">
    <text evidence="7">The sequence shown here is derived from an EMBL/GenBank/DDBJ whole genome shotgun (WGS) entry which is preliminary data.</text>
</comment>
<proteinExistence type="inferred from homology"/>
<organism evidence="7 8">
    <name type="scientific">Pieris macdunnoughi</name>
    <dbReference type="NCBI Taxonomy" id="345717"/>
    <lineage>
        <taxon>Eukaryota</taxon>
        <taxon>Metazoa</taxon>
        <taxon>Ecdysozoa</taxon>
        <taxon>Arthropoda</taxon>
        <taxon>Hexapoda</taxon>
        <taxon>Insecta</taxon>
        <taxon>Pterygota</taxon>
        <taxon>Neoptera</taxon>
        <taxon>Endopterygota</taxon>
        <taxon>Lepidoptera</taxon>
        <taxon>Glossata</taxon>
        <taxon>Ditrysia</taxon>
        <taxon>Papilionoidea</taxon>
        <taxon>Pieridae</taxon>
        <taxon>Pierinae</taxon>
        <taxon>Pieris</taxon>
    </lineage>
</organism>
<dbReference type="GO" id="GO:0046872">
    <property type="term" value="F:metal ion binding"/>
    <property type="evidence" value="ECO:0007669"/>
    <property type="project" value="UniProtKB-UniRule"/>
</dbReference>
<dbReference type="PROSITE" id="PS00191">
    <property type="entry name" value="CYTOCHROME_B5_1"/>
    <property type="match status" value="1"/>
</dbReference>
<keyword evidence="1 5" id="KW-0349">Heme</keyword>
<sequence>MAKIFTRQQVSELESKENAAIIIDNVVYDVSGFLEDHPGGPEVLLNNAGRDASRCFHEVGHSEDARAWRERFRIGEIAPEDHWEVVTPPPALDVAATKLTWSGALDVLAPPLLFAAVAVLGYLYFF</sequence>
<feature type="domain" description="Cytochrome b5 heme-binding" evidence="6">
    <location>
        <begin position="2"/>
        <end position="78"/>
    </location>
</feature>
<evidence type="ECO:0000256" key="4">
    <source>
        <dbReference type="ARBA" id="ARBA00038168"/>
    </source>
</evidence>
<evidence type="ECO:0000313" key="8">
    <source>
        <dbReference type="Proteomes" id="UP000663880"/>
    </source>
</evidence>
<dbReference type="OrthoDB" id="260519at2759"/>
<dbReference type="Proteomes" id="UP000663880">
    <property type="component" value="Unassembled WGS sequence"/>
</dbReference>
<feature type="transmembrane region" description="Helical" evidence="5">
    <location>
        <begin position="107"/>
        <end position="125"/>
    </location>
</feature>
<keyword evidence="3 5" id="KW-0408">Iron</keyword>
<evidence type="ECO:0000256" key="1">
    <source>
        <dbReference type="ARBA" id="ARBA00022617"/>
    </source>
</evidence>
<evidence type="ECO:0000313" key="7">
    <source>
        <dbReference type="EMBL" id="CAF4950536.1"/>
    </source>
</evidence>
<dbReference type="GO" id="GO:0020037">
    <property type="term" value="F:heme binding"/>
    <property type="evidence" value="ECO:0007669"/>
    <property type="project" value="UniProtKB-UniRule"/>
</dbReference>
<evidence type="ECO:0000256" key="5">
    <source>
        <dbReference type="RuleBase" id="RU362121"/>
    </source>
</evidence>
<dbReference type="InterPro" id="IPR018506">
    <property type="entry name" value="Cyt_B5_heme-BS"/>
</dbReference>
<gene>
    <name evidence="7" type="ORF">PMACD_LOCUS15639</name>
</gene>